<dbReference type="InterPro" id="IPR006904">
    <property type="entry name" value="DUF716"/>
</dbReference>
<feature type="transmembrane region" description="Helical" evidence="6">
    <location>
        <begin position="49"/>
        <end position="69"/>
    </location>
</feature>
<feature type="transmembrane region" description="Helical" evidence="6">
    <location>
        <begin position="95"/>
        <end position="114"/>
    </location>
</feature>
<evidence type="ECO:0000313" key="10">
    <source>
        <dbReference type="Proteomes" id="UP000233551"/>
    </source>
</evidence>
<reference evidence="7" key="2">
    <citation type="submission" date="2017-06" db="EMBL/GenBank/DDBJ databases">
        <title>The pomegranate genome and the genomics of punicalagin biosynthesis.</title>
        <authorList>
            <person name="Xu C."/>
        </authorList>
    </citation>
    <scope>NUCLEOTIDE SEQUENCE [LARGE SCALE GENOMIC DNA]</scope>
    <source>
        <tissue evidence="7">Fresh leaf</tissue>
    </source>
</reference>
<comment type="subcellular location">
    <subcellularLocation>
        <location evidence="1">Membrane</location>
        <topology evidence="1">Multi-pass membrane protein</topology>
    </subcellularLocation>
</comment>
<dbReference type="EMBL" id="MTKT01003950">
    <property type="protein sequence ID" value="OWM73415.1"/>
    <property type="molecule type" value="Genomic_DNA"/>
</dbReference>
<evidence type="ECO:0008006" key="11">
    <source>
        <dbReference type="Google" id="ProtNLM"/>
    </source>
</evidence>
<dbReference type="EMBL" id="PGOL01045115">
    <property type="protein sequence ID" value="PKH57329.1"/>
    <property type="molecule type" value="Genomic_DNA"/>
</dbReference>
<name>A0A218WKT7_PUNGR</name>
<evidence type="ECO:0000313" key="7">
    <source>
        <dbReference type="EMBL" id="OWM73415.1"/>
    </source>
</evidence>
<feature type="transmembrane region" description="Helical" evidence="6">
    <location>
        <begin position="157"/>
        <end position="178"/>
    </location>
</feature>
<evidence type="ECO:0000256" key="4">
    <source>
        <dbReference type="ARBA" id="ARBA00022989"/>
    </source>
</evidence>
<dbReference type="PANTHER" id="PTHR46285:SF3">
    <property type="entry name" value="PROTEINASE INHIBITOR I4, SERPIN (DUF716)"/>
    <property type="match status" value="1"/>
</dbReference>
<dbReference type="Pfam" id="PF04819">
    <property type="entry name" value="DUF716"/>
    <property type="match status" value="1"/>
</dbReference>
<feature type="transmembrane region" description="Helical" evidence="6">
    <location>
        <begin position="185"/>
        <end position="207"/>
    </location>
</feature>
<comment type="similarity">
    <text evidence="2">Belongs to the TMEM45 family.</text>
</comment>
<comment type="caution">
    <text evidence="7">The sequence shown here is derived from an EMBL/GenBank/DDBJ whole genome shotgun (WGS) entry which is preliminary data.</text>
</comment>
<reference evidence="9" key="1">
    <citation type="journal article" date="2017" name="Plant J.">
        <title>The pomegranate (Punica granatum L.) genome and the genomics of punicalagin biosynthesis.</title>
        <authorList>
            <person name="Qin G."/>
            <person name="Xu C."/>
            <person name="Ming R."/>
            <person name="Tang H."/>
            <person name="Guyot R."/>
            <person name="Kramer E.M."/>
            <person name="Hu Y."/>
            <person name="Yi X."/>
            <person name="Qi Y."/>
            <person name="Xu X."/>
            <person name="Gao Z."/>
            <person name="Pan H."/>
            <person name="Jian J."/>
            <person name="Tian Y."/>
            <person name="Yue Z."/>
            <person name="Xu Y."/>
        </authorList>
    </citation>
    <scope>NUCLEOTIDE SEQUENCE [LARGE SCALE GENOMIC DNA]</scope>
    <source>
        <strain evidence="9">cv. Dabenzi</strain>
    </source>
</reference>
<reference evidence="8 10" key="3">
    <citation type="submission" date="2017-11" db="EMBL/GenBank/DDBJ databases">
        <title>De-novo sequencing of pomegranate (Punica granatum L.) genome.</title>
        <authorList>
            <person name="Akparov Z."/>
            <person name="Amiraslanov A."/>
            <person name="Hajiyeva S."/>
            <person name="Abbasov M."/>
            <person name="Kaur K."/>
            <person name="Hamwieh A."/>
            <person name="Solovyev V."/>
            <person name="Salamov A."/>
            <person name="Braich B."/>
            <person name="Kosarev P."/>
            <person name="Mahmoud A."/>
            <person name="Hajiyev E."/>
            <person name="Babayeva S."/>
            <person name="Izzatullayeva V."/>
            <person name="Mammadov A."/>
            <person name="Mammadov A."/>
            <person name="Sharifova S."/>
            <person name="Ojaghi J."/>
            <person name="Eynullazada K."/>
            <person name="Bayramov B."/>
            <person name="Abdulazimova A."/>
            <person name="Shahmuradov I."/>
        </authorList>
    </citation>
    <scope>NUCLEOTIDE SEQUENCE [LARGE SCALE GENOMIC DNA]</scope>
    <source>
        <strain evidence="8">AG2017</strain>
        <strain evidence="10">cv. AG2017</strain>
        <tissue evidence="8">Leaf</tissue>
    </source>
</reference>
<sequence>MGSLVGHVAPGFGFFIIGLWHLFNNIRLHPRAPSSYSSLPWFPAPRIRYLELYVIFFGCSLYLVMELFVGPARHQPLDPDGTISSNHLRNFEHSLVALSFLTYAALAIVFDRVARPAKACSRALYDLTRLVGATAFAQELLLFHLHSTDHKGLEGQYHLFLQIVIFVSLTSTLIGIAVPTSFIIIFVRLVSILFQGIWFMVTGFMLWTPELMPKGCFLNNEDGQLIARCHNDEALRRAKSLVNIKFSCFLMGVTIFSISLYLILSKIYGGKVEYRSLDTETNDMESQNISKQIIKEFYSTG</sequence>
<dbReference type="Proteomes" id="UP000197138">
    <property type="component" value="Unassembled WGS sequence"/>
</dbReference>
<feature type="transmembrane region" description="Helical" evidence="6">
    <location>
        <begin position="126"/>
        <end position="145"/>
    </location>
</feature>
<organism evidence="7 9">
    <name type="scientific">Punica granatum</name>
    <name type="common">Pomegranate</name>
    <dbReference type="NCBI Taxonomy" id="22663"/>
    <lineage>
        <taxon>Eukaryota</taxon>
        <taxon>Viridiplantae</taxon>
        <taxon>Streptophyta</taxon>
        <taxon>Embryophyta</taxon>
        <taxon>Tracheophyta</taxon>
        <taxon>Spermatophyta</taxon>
        <taxon>Magnoliopsida</taxon>
        <taxon>eudicotyledons</taxon>
        <taxon>Gunneridae</taxon>
        <taxon>Pentapetalae</taxon>
        <taxon>rosids</taxon>
        <taxon>malvids</taxon>
        <taxon>Myrtales</taxon>
        <taxon>Lythraceae</taxon>
        <taxon>Punica</taxon>
    </lineage>
</organism>
<feature type="transmembrane region" description="Helical" evidence="6">
    <location>
        <begin position="244"/>
        <end position="264"/>
    </location>
</feature>
<keyword evidence="4 6" id="KW-1133">Transmembrane helix</keyword>
<evidence type="ECO:0000256" key="5">
    <source>
        <dbReference type="ARBA" id="ARBA00023136"/>
    </source>
</evidence>
<dbReference type="GO" id="GO:0016020">
    <property type="term" value="C:membrane"/>
    <property type="evidence" value="ECO:0007669"/>
    <property type="project" value="UniProtKB-SubCell"/>
</dbReference>
<evidence type="ECO:0000313" key="9">
    <source>
        <dbReference type="Proteomes" id="UP000197138"/>
    </source>
</evidence>
<keyword evidence="3 6" id="KW-0812">Transmembrane</keyword>
<gene>
    <name evidence="7" type="ORF">CDL15_Pgr026514</name>
    <name evidence="8" type="ORF">CRG98_050297</name>
</gene>
<dbReference type="PANTHER" id="PTHR46285">
    <property type="entry name" value="PROTEINASE INHIBITOR I4, SERPIN (DUF716)-RELATED"/>
    <property type="match status" value="1"/>
</dbReference>
<keyword evidence="5 6" id="KW-0472">Membrane</keyword>
<keyword evidence="10" id="KW-1185">Reference proteome</keyword>
<evidence type="ECO:0000313" key="8">
    <source>
        <dbReference type="EMBL" id="PKH57329.1"/>
    </source>
</evidence>
<feature type="transmembrane region" description="Helical" evidence="6">
    <location>
        <begin position="12"/>
        <end position="28"/>
    </location>
</feature>
<evidence type="ECO:0000256" key="1">
    <source>
        <dbReference type="ARBA" id="ARBA00004141"/>
    </source>
</evidence>
<evidence type="ECO:0000256" key="6">
    <source>
        <dbReference type="SAM" id="Phobius"/>
    </source>
</evidence>
<evidence type="ECO:0000256" key="2">
    <source>
        <dbReference type="ARBA" id="ARBA00006948"/>
    </source>
</evidence>
<proteinExistence type="inferred from homology"/>
<accession>A0A218WKT7</accession>
<protein>
    <recommendedName>
        <fullName evidence="11">Transmembrane protein 45A-like</fullName>
    </recommendedName>
</protein>
<dbReference type="Proteomes" id="UP000233551">
    <property type="component" value="Unassembled WGS sequence"/>
</dbReference>
<evidence type="ECO:0000256" key="3">
    <source>
        <dbReference type="ARBA" id="ARBA00022692"/>
    </source>
</evidence>
<dbReference type="AlphaFoldDB" id="A0A218WKT7"/>